<organism evidence="6 7">
    <name type="scientific">Xiphophorus maculatus</name>
    <name type="common">Southern platyfish</name>
    <name type="synonym">Platypoecilus maculatus</name>
    <dbReference type="NCBI Taxonomy" id="8083"/>
    <lineage>
        <taxon>Eukaryota</taxon>
        <taxon>Metazoa</taxon>
        <taxon>Chordata</taxon>
        <taxon>Craniata</taxon>
        <taxon>Vertebrata</taxon>
        <taxon>Euteleostomi</taxon>
        <taxon>Actinopterygii</taxon>
        <taxon>Neopterygii</taxon>
        <taxon>Teleostei</taxon>
        <taxon>Neoteleostei</taxon>
        <taxon>Acanthomorphata</taxon>
        <taxon>Ovalentaria</taxon>
        <taxon>Atherinomorphae</taxon>
        <taxon>Cyprinodontiformes</taxon>
        <taxon>Poeciliidae</taxon>
        <taxon>Poeciliinae</taxon>
        <taxon>Xiphophorus</taxon>
    </lineage>
</organism>
<comment type="subcellular location">
    <subcellularLocation>
        <location evidence="1">Secreted</location>
    </subcellularLocation>
</comment>
<evidence type="ECO:0008006" key="8">
    <source>
        <dbReference type="Google" id="ProtNLM"/>
    </source>
</evidence>
<keyword evidence="4" id="KW-0964">Secreted</keyword>
<keyword evidence="3" id="KW-0202">Cytokine</keyword>
<dbReference type="InParanoid" id="A0A3B5QKH8"/>
<evidence type="ECO:0000256" key="1">
    <source>
        <dbReference type="ARBA" id="ARBA00004613"/>
    </source>
</evidence>
<reference evidence="7" key="2">
    <citation type="journal article" date="2013" name="Nat. Genet.">
        <title>The genome of the platyfish, Xiphophorus maculatus, provides insights into evolutionary adaptation and several complex traits.</title>
        <authorList>
            <person name="Schartl M."/>
            <person name="Walter R.B."/>
            <person name="Shen Y."/>
            <person name="Garcia T."/>
            <person name="Catchen J."/>
            <person name="Amores A."/>
            <person name="Braasch I."/>
            <person name="Chalopin D."/>
            <person name="Volff J.N."/>
            <person name="Lesch K.P."/>
            <person name="Bisazza A."/>
            <person name="Minx P."/>
            <person name="Hillier L."/>
            <person name="Wilson R.K."/>
            <person name="Fuerstenberg S."/>
            <person name="Boore J."/>
            <person name="Searle S."/>
            <person name="Postlethwait J.H."/>
            <person name="Warren W.C."/>
        </authorList>
    </citation>
    <scope>NUCLEOTIDE SEQUENCE [LARGE SCALE GENOMIC DNA]</scope>
    <source>
        <strain evidence="7">JP 163 A</strain>
    </source>
</reference>
<dbReference type="PRINTS" id="PR01932">
    <property type="entry name" value="INTRLEUKIN17"/>
</dbReference>
<dbReference type="InterPro" id="IPR029034">
    <property type="entry name" value="Cystine-knot_cytokine"/>
</dbReference>
<dbReference type="SUPFAM" id="SSF57501">
    <property type="entry name" value="Cystine-knot cytokines"/>
    <property type="match status" value="1"/>
</dbReference>
<dbReference type="InterPro" id="IPR020440">
    <property type="entry name" value="IL-17_chr"/>
</dbReference>
<dbReference type="InterPro" id="IPR010345">
    <property type="entry name" value="IL-17_fam"/>
</dbReference>
<dbReference type="STRING" id="8083.ENSXMAP00000031443"/>
<evidence type="ECO:0000256" key="2">
    <source>
        <dbReference type="ARBA" id="ARBA00007236"/>
    </source>
</evidence>
<reference evidence="6" key="4">
    <citation type="submission" date="2025-09" db="UniProtKB">
        <authorList>
            <consortium name="Ensembl"/>
        </authorList>
    </citation>
    <scope>IDENTIFICATION</scope>
    <source>
        <strain evidence="6">JP 163 A</strain>
    </source>
</reference>
<dbReference type="GO" id="GO:0005615">
    <property type="term" value="C:extracellular space"/>
    <property type="evidence" value="ECO:0007669"/>
    <property type="project" value="UniProtKB-KW"/>
</dbReference>
<dbReference type="Gene3D" id="2.10.90.10">
    <property type="entry name" value="Cystine-knot cytokines"/>
    <property type="match status" value="1"/>
</dbReference>
<proteinExistence type="inferred from homology"/>
<accession>A0A3B5QKH8</accession>
<dbReference type="Ensembl" id="ENSXMAT00000033343.1">
    <property type="protein sequence ID" value="ENSXMAP00000031443.1"/>
    <property type="gene ID" value="ENSXMAG00000022070.1"/>
</dbReference>
<evidence type="ECO:0000256" key="3">
    <source>
        <dbReference type="ARBA" id="ARBA00022514"/>
    </source>
</evidence>
<protein>
    <recommendedName>
        <fullName evidence="8">Interleukin-17C</fullName>
    </recommendedName>
</protein>
<name>A0A3B5QKH8_XIPMA</name>
<dbReference type="GeneTree" id="ENSGT00940000166375"/>
<dbReference type="GO" id="GO:0006954">
    <property type="term" value="P:inflammatory response"/>
    <property type="evidence" value="ECO:0007669"/>
    <property type="project" value="InterPro"/>
</dbReference>
<dbReference type="Pfam" id="PF06083">
    <property type="entry name" value="IL17"/>
    <property type="match status" value="1"/>
</dbReference>
<comment type="similarity">
    <text evidence="2">Belongs to the IL-17 family.</text>
</comment>
<sequence length="167" mass="18870">MLTAAMEAASLGSFLGPAAREPLGPRRPRCVTEAQLRSREDRFLKKYAATELSTQSSNRTCAQVLEEMRQKPQRFKEKSRRSLSPWEYSVHRDADRVPAEISMARCLCDGCIINLREVSSYNSVLVCAQTTVLRRKPCPSDPNKFVVWKELMAVPVGCTCVRPNYSQ</sequence>
<keyword evidence="7" id="KW-1185">Reference proteome</keyword>
<evidence type="ECO:0000313" key="6">
    <source>
        <dbReference type="Ensembl" id="ENSXMAP00000031443.1"/>
    </source>
</evidence>
<dbReference type="Proteomes" id="UP000002852">
    <property type="component" value="Unassembled WGS sequence"/>
</dbReference>
<reference evidence="6" key="3">
    <citation type="submission" date="2025-08" db="UniProtKB">
        <authorList>
            <consortium name="Ensembl"/>
        </authorList>
    </citation>
    <scope>IDENTIFICATION</scope>
    <source>
        <strain evidence="6">JP 163 A</strain>
    </source>
</reference>
<dbReference type="OMA" id="RCHESAQ"/>
<keyword evidence="5" id="KW-0732">Signal</keyword>
<dbReference type="AlphaFoldDB" id="A0A3B5QKH8"/>
<dbReference type="GO" id="GO:0005125">
    <property type="term" value="F:cytokine activity"/>
    <property type="evidence" value="ECO:0007669"/>
    <property type="project" value="UniProtKB-KW"/>
</dbReference>
<reference evidence="7" key="1">
    <citation type="submission" date="2012-01" db="EMBL/GenBank/DDBJ databases">
        <authorList>
            <person name="Walter R."/>
            <person name="Schartl M."/>
            <person name="Warren W."/>
        </authorList>
    </citation>
    <scope>NUCLEOTIDE SEQUENCE [LARGE SCALE GENOMIC DNA]</scope>
    <source>
        <strain evidence="7">JP 163 A</strain>
    </source>
</reference>
<evidence type="ECO:0000256" key="4">
    <source>
        <dbReference type="ARBA" id="ARBA00022525"/>
    </source>
</evidence>
<evidence type="ECO:0000313" key="7">
    <source>
        <dbReference type="Proteomes" id="UP000002852"/>
    </source>
</evidence>
<evidence type="ECO:0000256" key="5">
    <source>
        <dbReference type="ARBA" id="ARBA00022729"/>
    </source>
</evidence>